<feature type="binding site" evidence="6">
    <location>
        <position position="97"/>
    </location>
    <ligand>
        <name>S-adenosyl-L-methionine</name>
        <dbReference type="ChEBI" id="CHEBI:59789"/>
    </ligand>
</feature>
<dbReference type="AlphaFoldDB" id="A0A6H1WTV7"/>
<dbReference type="InterPro" id="IPR029063">
    <property type="entry name" value="SAM-dependent_MTases_sf"/>
</dbReference>
<dbReference type="Gene3D" id="3.40.50.150">
    <property type="entry name" value="Vaccinia Virus protein VP39"/>
    <property type="match status" value="1"/>
</dbReference>
<dbReference type="GO" id="GO:0070043">
    <property type="term" value="F:rRNA (guanine-N7-)-methyltransferase activity"/>
    <property type="evidence" value="ECO:0007669"/>
    <property type="project" value="UniProtKB-UniRule"/>
</dbReference>
<dbReference type="PANTHER" id="PTHR31760:SF0">
    <property type="entry name" value="S-ADENOSYL-L-METHIONINE-DEPENDENT METHYLTRANSFERASES SUPERFAMILY PROTEIN"/>
    <property type="match status" value="1"/>
</dbReference>
<dbReference type="PANTHER" id="PTHR31760">
    <property type="entry name" value="S-ADENOSYL-L-METHIONINE-DEPENDENT METHYLTRANSFERASES SUPERFAMILY PROTEIN"/>
    <property type="match status" value="1"/>
</dbReference>
<keyword evidence="8" id="KW-1185">Reference proteome</keyword>
<comment type="similarity">
    <text evidence="6">Belongs to the methyltransferase superfamily. RNA methyltransferase RsmG family.</text>
</comment>
<keyword evidence="5 6" id="KW-0949">S-adenosyl-L-methionine</keyword>
<reference evidence="7 8" key="1">
    <citation type="submission" date="2019-08" db="EMBL/GenBank/DDBJ databases">
        <title>Complete genome sequence of Thermosulfurimonas marina SU872T, an anaerobic thermophilic chemolithoautotrophic bacterium isolated from a shallow marine hydrothermal vent.</title>
        <authorList>
            <person name="Allioux M."/>
            <person name="Jebbar M."/>
            <person name="Slobodkina G."/>
            <person name="Slobodkin A."/>
            <person name="Moalic Y."/>
            <person name="Frolova A."/>
            <person name="Shao Z."/>
            <person name="Alain K."/>
        </authorList>
    </citation>
    <scope>NUCLEOTIDE SEQUENCE [LARGE SCALE GENOMIC DNA]</scope>
    <source>
        <strain evidence="7 8">SU872</strain>
    </source>
</reference>
<evidence type="ECO:0000313" key="8">
    <source>
        <dbReference type="Proteomes" id="UP000501253"/>
    </source>
</evidence>
<feature type="binding site" evidence="6">
    <location>
        <position position="164"/>
    </location>
    <ligand>
        <name>S-adenosyl-L-methionine</name>
        <dbReference type="ChEBI" id="CHEBI:59789"/>
    </ligand>
</feature>
<accession>A0A6H1WTV7</accession>
<dbReference type="HAMAP" id="MF_00074">
    <property type="entry name" value="16SrRNA_methyltr_G"/>
    <property type="match status" value="1"/>
</dbReference>
<evidence type="ECO:0000256" key="4">
    <source>
        <dbReference type="ARBA" id="ARBA00022679"/>
    </source>
</evidence>
<dbReference type="EMBL" id="CP042909">
    <property type="protein sequence ID" value="QJA06643.1"/>
    <property type="molecule type" value="Genomic_DNA"/>
</dbReference>
<comment type="subcellular location">
    <subcellularLocation>
        <location evidence="6">Cytoplasm</location>
    </subcellularLocation>
</comment>
<keyword evidence="3 6" id="KW-0489">Methyltransferase</keyword>
<dbReference type="NCBIfam" id="TIGR00138">
    <property type="entry name" value="rsmG_gidB"/>
    <property type="match status" value="1"/>
</dbReference>
<protein>
    <recommendedName>
        <fullName evidence="6">Ribosomal RNA small subunit methyltransferase G</fullName>
        <ecNumber evidence="6">2.1.1.-</ecNumber>
    </recommendedName>
    <alternativeName>
        <fullName evidence="6">16S rRNA 7-methylguanosine methyltransferase</fullName>
        <shortName evidence="6">16S rRNA m7G methyltransferase</shortName>
    </alternativeName>
</protein>
<dbReference type="SUPFAM" id="SSF53335">
    <property type="entry name" value="S-adenosyl-L-methionine-dependent methyltransferases"/>
    <property type="match status" value="1"/>
</dbReference>
<feature type="binding site" evidence="6">
    <location>
        <begin position="148"/>
        <end position="149"/>
    </location>
    <ligand>
        <name>S-adenosyl-L-methionine</name>
        <dbReference type="ChEBI" id="CHEBI:59789"/>
    </ligand>
</feature>
<evidence type="ECO:0000256" key="5">
    <source>
        <dbReference type="ARBA" id="ARBA00022691"/>
    </source>
</evidence>
<evidence type="ECO:0000256" key="2">
    <source>
        <dbReference type="ARBA" id="ARBA00022552"/>
    </source>
</evidence>
<dbReference type="InterPro" id="IPR003682">
    <property type="entry name" value="rRNA_ssu_MeTfrase_G"/>
</dbReference>
<evidence type="ECO:0000256" key="3">
    <source>
        <dbReference type="ARBA" id="ARBA00022603"/>
    </source>
</evidence>
<dbReference type="KEGG" id="tmai:FVE67_07485"/>
<dbReference type="CDD" id="cd02440">
    <property type="entry name" value="AdoMet_MTases"/>
    <property type="match status" value="1"/>
</dbReference>
<dbReference type="EC" id="2.1.1.-" evidence="6"/>
<feature type="binding site" evidence="6">
    <location>
        <position position="102"/>
    </location>
    <ligand>
        <name>S-adenosyl-L-methionine</name>
        <dbReference type="ChEBI" id="CHEBI:59789"/>
    </ligand>
</feature>
<name>A0A6H1WTV7_9BACT</name>
<keyword evidence="4 6" id="KW-0808">Transferase</keyword>
<dbReference type="GO" id="GO:0005829">
    <property type="term" value="C:cytosol"/>
    <property type="evidence" value="ECO:0007669"/>
    <property type="project" value="TreeGrafter"/>
</dbReference>
<evidence type="ECO:0000256" key="1">
    <source>
        <dbReference type="ARBA" id="ARBA00022490"/>
    </source>
</evidence>
<comment type="function">
    <text evidence="6">Specifically methylates the N7 position of a guanine in 16S rRNA.</text>
</comment>
<evidence type="ECO:0000256" key="6">
    <source>
        <dbReference type="HAMAP-Rule" id="MF_00074"/>
    </source>
</evidence>
<keyword evidence="2 6" id="KW-0698">rRNA processing</keyword>
<evidence type="ECO:0000313" key="7">
    <source>
        <dbReference type="EMBL" id="QJA06643.1"/>
    </source>
</evidence>
<proteinExistence type="inferred from homology"/>
<dbReference type="Proteomes" id="UP000501253">
    <property type="component" value="Chromosome"/>
</dbReference>
<gene>
    <name evidence="6 7" type="primary">rsmG</name>
    <name evidence="7" type="ORF">FVE67_07485</name>
</gene>
<dbReference type="Pfam" id="PF02527">
    <property type="entry name" value="GidB"/>
    <property type="match status" value="1"/>
</dbReference>
<sequence length="235" mass="25537">MGGRGLYRARGPGGGRSLAKRGVTEEAFWREARRLVPGLGPPVLEKLLLYADLLQEMAHPLGLLGTATRGEILAKHLLDSLVLVPHLPPTGKIADLGSGAGLPGLVLKIVRPDLEVWLVEPRRRAVSFLEYAAARLGLSAVKILRARAEDPEVPRAHFEAVTARAVSELIQLWSLAEPLLLPQGRLLALKAAGKLDRELQTFKKAFPGVHLQTHPYRLPGRQKGVVVEVFKGSPN</sequence>
<comment type="caution">
    <text evidence="6">Lacks conserved residue(s) required for the propagation of feature annotation.</text>
</comment>
<organism evidence="7 8">
    <name type="scientific">Thermosulfurimonas marina</name>
    <dbReference type="NCBI Taxonomy" id="2047767"/>
    <lineage>
        <taxon>Bacteria</taxon>
        <taxon>Pseudomonadati</taxon>
        <taxon>Thermodesulfobacteriota</taxon>
        <taxon>Thermodesulfobacteria</taxon>
        <taxon>Thermodesulfobacteriales</taxon>
        <taxon>Thermodesulfobacteriaceae</taxon>
        <taxon>Thermosulfurimonas</taxon>
    </lineage>
</organism>
<keyword evidence="1 6" id="KW-0963">Cytoplasm</keyword>